<organism evidence="1 2">
    <name type="scientific">Setomelanomma holmii</name>
    <dbReference type="NCBI Taxonomy" id="210430"/>
    <lineage>
        <taxon>Eukaryota</taxon>
        <taxon>Fungi</taxon>
        <taxon>Dikarya</taxon>
        <taxon>Ascomycota</taxon>
        <taxon>Pezizomycotina</taxon>
        <taxon>Dothideomycetes</taxon>
        <taxon>Pleosporomycetidae</taxon>
        <taxon>Pleosporales</taxon>
        <taxon>Pleosporineae</taxon>
        <taxon>Phaeosphaeriaceae</taxon>
        <taxon>Setomelanomma</taxon>
    </lineage>
</organism>
<proteinExistence type="predicted"/>
<comment type="caution">
    <text evidence="1">The sequence shown here is derived from an EMBL/GenBank/DDBJ whole genome shotgun (WGS) entry which is preliminary data.</text>
</comment>
<evidence type="ECO:0000313" key="1">
    <source>
        <dbReference type="EMBL" id="KAF2033114.1"/>
    </source>
</evidence>
<reference evidence="1" key="1">
    <citation type="journal article" date="2020" name="Stud. Mycol.">
        <title>101 Dothideomycetes genomes: a test case for predicting lifestyles and emergence of pathogens.</title>
        <authorList>
            <person name="Haridas S."/>
            <person name="Albert R."/>
            <person name="Binder M."/>
            <person name="Bloem J."/>
            <person name="Labutti K."/>
            <person name="Salamov A."/>
            <person name="Andreopoulos B."/>
            <person name="Baker S."/>
            <person name="Barry K."/>
            <person name="Bills G."/>
            <person name="Bluhm B."/>
            <person name="Cannon C."/>
            <person name="Castanera R."/>
            <person name="Culley D."/>
            <person name="Daum C."/>
            <person name="Ezra D."/>
            <person name="Gonzalez J."/>
            <person name="Henrissat B."/>
            <person name="Kuo A."/>
            <person name="Liang C."/>
            <person name="Lipzen A."/>
            <person name="Lutzoni F."/>
            <person name="Magnuson J."/>
            <person name="Mondo S."/>
            <person name="Nolan M."/>
            <person name="Ohm R."/>
            <person name="Pangilinan J."/>
            <person name="Park H.-J."/>
            <person name="Ramirez L."/>
            <person name="Alfaro M."/>
            <person name="Sun H."/>
            <person name="Tritt A."/>
            <person name="Yoshinaga Y."/>
            <person name="Zwiers L.-H."/>
            <person name="Turgeon B."/>
            <person name="Goodwin S."/>
            <person name="Spatafora J."/>
            <person name="Crous P."/>
            <person name="Grigoriev I."/>
        </authorList>
    </citation>
    <scope>NUCLEOTIDE SEQUENCE</scope>
    <source>
        <strain evidence="1">CBS 110217</strain>
    </source>
</reference>
<dbReference type="Proteomes" id="UP000799777">
    <property type="component" value="Unassembled WGS sequence"/>
</dbReference>
<dbReference type="EMBL" id="ML978168">
    <property type="protein sequence ID" value="KAF2033114.1"/>
    <property type="molecule type" value="Genomic_DNA"/>
</dbReference>
<evidence type="ECO:0000313" key="2">
    <source>
        <dbReference type="Proteomes" id="UP000799777"/>
    </source>
</evidence>
<accession>A0A9P4HGD6</accession>
<gene>
    <name evidence="1" type="ORF">EK21DRAFT_86548</name>
</gene>
<protein>
    <submittedName>
        <fullName evidence="1">Uncharacterized protein</fullName>
    </submittedName>
</protein>
<keyword evidence="2" id="KW-1185">Reference proteome</keyword>
<name>A0A9P4HGD6_9PLEO</name>
<sequence>MHLLLYQVTCPSAVHVLGISRLRQDLGCYLSGTLSNQKWRYEYGQGSTPEKPFQDGRMGALRTPHKPTPLSAVACTDTWRRIMKVHNNKRVILECAHCAYCKPLTPEMAHAGHPVSAAMDIESMAHLVVYASRQIPMALRGRHRWRPKVLPPPTNSSSSQAGLHPAGLSWGSNSAGLSCILFRRPSPSSSSCVNNFLPLVPNVTTHEKLRLRFCSEIWQ</sequence>
<dbReference type="OrthoDB" id="10672717at2759"/>
<dbReference type="AlphaFoldDB" id="A0A9P4HGD6"/>